<evidence type="ECO:0000313" key="6">
    <source>
        <dbReference type="Proteomes" id="UP000603627"/>
    </source>
</evidence>
<dbReference type="GO" id="GO:0140627">
    <property type="term" value="P:ubiquitin-dependent protein catabolic process via the C-end degron rule pathway"/>
    <property type="evidence" value="ECO:0007669"/>
    <property type="project" value="UniProtKB-ARBA"/>
</dbReference>
<keyword evidence="2" id="KW-0880">Kelch repeat</keyword>
<comment type="caution">
    <text evidence="5">The sequence shown here is derived from an EMBL/GenBank/DDBJ whole genome shotgun (WGS) entry which is preliminary data.</text>
</comment>
<sequence length="288" mass="32593">QNAQVRGFYDFYLPRDEIWIYNMETGRWKKSKTEGDVPPSMSGSCAVCVDRVLYLFGGHHARGNTNKFYMLNARSTDKVLQWVRVECQGVPPSSKDKLGVWVHRNRLIFFGGYGYFPEGKQRGTFEFDETSFWNSGLPRGWNDHVHVLDLETFTWSQPITTVINAAGQWALLSPPVPGRAWFLSLGSSVVLRRQLNTANCKYTHLGCAGTGLGLPQGDAWIYCISKNEWVQFEHNYSEKPRLWHTACASEEGEVIIFGGCANNLLAHSKAAHSNEILVFSLQPRSLVR</sequence>
<name>A0A852AGY3_CALOR</name>
<comment type="pathway">
    <text evidence="1">Protein modification; protein ubiquitination.</text>
</comment>
<evidence type="ECO:0000256" key="2">
    <source>
        <dbReference type="ARBA" id="ARBA00022441"/>
    </source>
</evidence>
<keyword evidence="4" id="KW-0833">Ubl conjugation pathway</keyword>
<dbReference type="PANTHER" id="PTHR46228">
    <property type="entry name" value="KELCH DOMAIN-CONTAINING PROTEIN"/>
    <property type="match status" value="1"/>
</dbReference>
<evidence type="ECO:0000256" key="1">
    <source>
        <dbReference type="ARBA" id="ARBA00004906"/>
    </source>
</evidence>
<dbReference type="FunFam" id="2.120.10.80:FF:000012">
    <property type="entry name" value="Kelch domain-containing protein 2"/>
    <property type="match status" value="1"/>
</dbReference>
<evidence type="ECO:0000256" key="3">
    <source>
        <dbReference type="ARBA" id="ARBA00022737"/>
    </source>
</evidence>
<dbReference type="Gene3D" id="2.120.10.80">
    <property type="entry name" value="Kelch-type beta propeller"/>
    <property type="match status" value="2"/>
</dbReference>
<dbReference type="Pfam" id="PF24681">
    <property type="entry name" value="Kelch_KLHDC2_KLHL20_DRC7"/>
    <property type="match status" value="1"/>
</dbReference>
<evidence type="ECO:0000313" key="5">
    <source>
        <dbReference type="EMBL" id="NXE69223.1"/>
    </source>
</evidence>
<dbReference type="PANTHER" id="PTHR46228:SF3">
    <property type="entry name" value="KELCH DOMAIN-CONTAINING PROTEIN 2"/>
    <property type="match status" value="1"/>
</dbReference>
<dbReference type="GO" id="GO:0000151">
    <property type="term" value="C:ubiquitin ligase complex"/>
    <property type="evidence" value="ECO:0007669"/>
    <property type="project" value="UniProtKB-ARBA"/>
</dbReference>
<organism evidence="5 6">
    <name type="scientific">Calcarius ornatus</name>
    <name type="common">Chestnut-collared longspur</name>
    <dbReference type="NCBI Taxonomy" id="198940"/>
    <lineage>
        <taxon>Eukaryota</taxon>
        <taxon>Metazoa</taxon>
        <taxon>Chordata</taxon>
        <taxon>Craniata</taxon>
        <taxon>Vertebrata</taxon>
        <taxon>Euteleostomi</taxon>
        <taxon>Archelosauria</taxon>
        <taxon>Archosauria</taxon>
        <taxon>Dinosauria</taxon>
        <taxon>Saurischia</taxon>
        <taxon>Theropoda</taxon>
        <taxon>Coelurosauria</taxon>
        <taxon>Aves</taxon>
        <taxon>Neognathae</taxon>
        <taxon>Neoaves</taxon>
        <taxon>Telluraves</taxon>
        <taxon>Australaves</taxon>
        <taxon>Passeriformes</taxon>
        <taxon>Passeroidea</taxon>
        <taxon>Fringillidae</taxon>
        <taxon>Emberizinae</taxon>
        <taxon>Emberizini</taxon>
        <taxon>Calcarius</taxon>
    </lineage>
</organism>
<proteinExistence type="predicted"/>
<feature type="non-terminal residue" evidence="5">
    <location>
        <position position="1"/>
    </location>
</feature>
<protein>
    <submittedName>
        <fullName evidence="5">KLDC2 protein</fullName>
    </submittedName>
</protein>
<dbReference type="InterPro" id="IPR015915">
    <property type="entry name" value="Kelch-typ_b-propeller"/>
</dbReference>
<keyword evidence="3" id="KW-0677">Repeat</keyword>
<dbReference type="GO" id="GO:1990756">
    <property type="term" value="F:ubiquitin-like ligase-substrate adaptor activity"/>
    <property type="evidence" value="ECO:0007669"/>
    <property type="project" value="UniProtKB-ARBA"/>
</dbReference>
<dbReference type="Proteomes" id="UP000603627">
    <property type="component" value="Unassembled WGS sequence"/>
</dbReference>
<dbReference type="EMBL" id="WBNL01001034">
    <property type="protein sequence ID" value="NXE69223.1"/>
    <property type="molecule type" value="Genomic_DNA"/>
</dbReference>
<gene>
    <name evidence="5" type="primary">Klhdc2</name>
    <name evidence="5" type="ORF">CALORN_R11204</name>
</gene>
<evidence type="ECO:0000256" key="4">
    <source>
        <dbReference type="ARBA" id="ARBA00022786"/>
    </source>
</evidence>
<dbReference type="AlphaFoldDB" id="A0A852AGY3"/>
<dbReference type="SUPFAM" id="SSF117281">
    <property type="entry name" value="Kelch motif"/>
    <property type="match status" value="1"/>
</dbReference>
<feature type="non-terminal residue" evidence="5">
    <location>
        <position position="288"/>
    </location>
</feature>
<accession>A0A852AGY3</accession>
<reference evidence="5" key="1">
    <citation type="submission" date="2019-09" db="EMBL/GenBank/DDBJ databases">
        <title>Bird 10,000 Genomes (B10K) Project - Family phase.</title>
        <authorList>
            <person name="Zhang G."/>
        </authorList>
    </citation>
    <scope>NUCLEOTIDE SEQUENCE</scope>
    <source>
        <strain evidence="5">B10K-DU-015-28</strain>
        <tissue evidence="5">Muscle</tissue>
    </source>
</reference>
<keyword evidence="6" id="KW-1185">Reference proteome</keyword>